<dbReference type="AlphaFoldDB" id="A0A7V3YHC4"/>
<dbReference type="InterPro" id="IPR052188">
    <property type="entry name" value="Ni-pincer_cofactor_biosynth"/>
</dbReference>
<dbReference type="Gene3D" id="3.40.50.620">
    <property type="entry name" value="HUPs"/>
    <property type="match status" value="1"/>
</dbReference>
<accession>A0A7V3YHC4</accession>
<dbReference type="GO" id="GO:0006163">
    <property type="term" value="P:purine nucleotide metabolic process"/>
    <property type="evidence" value="ECO:0007669"/>
    <property type="project" value="UniProtKB-ARBA"/>
</dbReference>
<dbReference type="InterPro" id="IPR022310">
    <property type="entry name" value="NAD/GMP_synthase"/>
</dbReference>
<organism evidence="2">
    <name type="scientific">Candidatus Caldatribacterium californiense</name>
    <dbReference type="NCBI Taxonomy" id="1454726"/>
    <lineage>
        <taxon>Bacteria</taxon>
        <taxon>Pseudomonadati</taxon>
        <taxon>Atribacterota</taxon>
        <taxon>Atribacteria</taxon>
        <taxon>Atribacterales</taxon>
        <taxon>Candidatus Caldatribacteriaceae</taxon>
        <taxon>Candidatus Caldatribacterium</taxon>
    </lineage>
</organism>
<protein>
    <submittedName>
        <fullName evidence="2">ExsB family protein</fullName>
    </submittedName>
</protein>
<proteinExistence type="predicted"/>
<evidence type="ECO:0000313" key="2">
    <source>
        <dbReference type="EMBL" id="HGI31011.1"/>
    </source>
</evidence>
<dbReference type="SUPFAM" id="SSF52402">
    <property type="entry name" value="Adenine nucleotide alpha hydrolases-like"/>
    <property type="match status" value="1"/>
</dbReference>
<name>A0A7V3YHC4_9BACT</name>
<feature type="domain" description="NAD/GMP synthase" evidence="1">
    <location>
        <begin position="26"/>
        <end position="173"/>
    </location>
</feature>
<dbReference type="PANTHER" id="PTHR43169:SF2">
    <property type="entry name" value="NAD_GMP SYNTHASE DOMAIN-CONTAINING PROTEIN"/>
    <property type="match status" value="1"/>
</dbReference>
<comment type="caution">
    <text evidence="2">The sequence shown here is derived from an EMBL/GenBank/DDBJ whole genome shotgun (WGS) entry which is preliminary data.</text>
</comment>
<dbReference type="InterPro" id="IPR014729">
    <property type="entry name" value="Rossmann-like_a/b/a_fold"/>
</dbReference>
<reference evidence="2" key="1">
    <citation type="journal article" date="2020" name="mSystems">
        <title>Genome- and Community-Level Interaction Insights into Carbon Utilization and Element Cycling Functions of Hydrothermarchaeota in Hydrothermal Sediment.</title>
        <authorList>
            <person name="Zhou Z."/>
            <person name="Liu Y."/>
            <person name="Xu W."/>
            <person name="Pan J."/>
            <person name="Luo Z.H."/>
            <person name="Li M."/>
        </authorList>
    </citation>
    <scope>NUCLEOTIDE SEQUENCE [LARGE SCALE GENOMIC DNA]</scope>
    <source>
        <strain evidence="2">SpSt-747</strain>
    </source>
</reference>
<dbReference type="PANTHER" id="PTHR43169">
    <property type="entry name" value="EXSB FAMILY PROTEIN"/>
    <property type="match status" value="1"/>
</dbReference>
<evidence type="ECO:0000259" key="1">
    <source>
        <dbReference type="Pfam" id="PF02540"/>
    </source>
</evidence>
<dbReference type="EMBL" id="DTFV01000100">
    <property type="protein sequence ID" value="HGI31011.1"/>
    <property type="molecule type" value="Genomic_DNA"/>
</dbReference>
<gene>
    <name evidence="2" type="ORF">ENV30_06870</name>
</gene>
<dbReference type="Pfam" id="PF02540">
    <property type="entry name" value="NAD_synthase"/>
    <property type="match status" value="1"/>
</dbReference>
<sequence length="330" mass="36334">MNVPLEKPALSALARTIIEEIREVASCFRQTVVAFSGGMDSTVTLFLACEALGRRNVVSCTVDWGPYLPRKARENIRFLVEHFGVEHIMLPGQSVLEEVAKGGPSCNLCTKRAKLARIREYFGEGTLILGGANKSDSWGNRGVKFLRGTFSPLFDLGKETIAALAAFLGIPIRRIGEHAVREGCFLKHLLKPLASPSFHGQAVVEANERLLGVLDEAGYARDLANVAVVGPLRENIALVNVSPLPGEPLRTRILEGLSALPSLSRVVLVDGPLRLVVRANPGIYHNELSRFWLVRGRIQPEFAFPVECVFLPSTNRRLRTFHVVDVVKER</sequence>